<dbReference type="Pfam" id="PF00440">
    <property type="entry name" value="TetR_N"/>
    <property type="match status" value="1"/>
</dbReference>
<dbReference type="GO" id="GO:0003677">
    <property type="term" value="F:DNA binding"/>
    <property type="evidence" value="ECO:0007669"/>
    <property type="project" value="UniProtKB-UniRule"/>
</dbReference>
<proteinExistence type="predicted"/>
<gene>
    <name evidence="4" type="ORF">IV54_GL000946</name>
</gene>
<comment type="caution">
    <text evidence="4">The sequence shown here is derived from an EMBL/GenBank/DDBJ whole genome shotgun (WGS) entry which is preliminary data.</text>
</comment>
<evidence type="ECO:0000313" key="4">
    <source>
        <dbReference type="EMBL" id="KRN98215.1"/>
    </source>
</evidence>
<dbReference type="PRINTS" id="PR00455">
    <property type="entry name" value="HTHTETR"/>
</dbReference>
<dbReference type="RefSeq" id="WP_057879178.1">
    <property type="nucleotide sequence ID" value="NZ_JQCA01000157.1"/>
</dbReference>
<dbReference type="Pfam" id="PF13972">
    <property type="entry name" value="TetR"/>
    <property type="match status" value="1"/>
</dbReference>
<name>A0A0R2LH95_9LACO</name>
<dbReference type="Gene3D" id="1.10.357.10">
    <property type="entry name" value="Tetracycline Repressor, domain 2"/>
    <property type="match status" value="1"/>
</dbReference>
<keyword evidence="1 2" id="KW-0238">DNA-binding</keyword>
<dbReference type="InterPro" id="IPR009057">
    <property type="entry name" value="Homeodomain-like_sf"/>
</dbReference>
<evidence type="ECO:0000313" key="5">
    <source>
        <dbReference type="Proteomes" id="UP000051906"/>
    </source>
</evidence>
<evidence type="ECO:0000259" key="3">
    <source>
        <dbReference type="PROSITE" id="PS50977"/>
    </source>
</evidence>
<dbReference type="PANTHER" id="PTHR43479">
    <property type="entry name" value="ACREF/ENVCD OPERON REPRESSOR-RELATED"/>
    <property type="match status" value="1"/>
</dbReference>
<feature type="DNA-binding region" description="H-T-H motif" evidence="2">
    <location>
        <begin position="26"/>
        <end position="45"/>
    </location>
</feature>
<dbReference type="Proteomes" id="UP000051906">
    <property type="component" value="Unassembled WGS sequence"/>
</dbReference>
<dbReference type="EMBL" id="JQCA01000157">
    <property type="protein sequence ID" value="KRN98215.1"/>
    <property type="molecule type" value="Genomic_DNA"/>
</dbReference>
<evidence type="ECO:0000256" key="1">
    <source>
        <dbReference type="ARBA" id="ARBA00023125"/>
    </source>
</evidence>
<protein>
    <recommendedName>
        <fullName evidence="3">HTH tetR-type domain-containing protein</fullName>
    </recommendedName>
</protein>
<accession>A0A0R2LH95</accession>
<dbReference type="InterPro" id="IPR050624">
    <property type="entry name" value="HTH-type_Tx_Regulator"/>
</dbReference>
<dbReference type="PATRIC" id="fig|616990.3.peg.1019"/>
<sequence length="205" mass="23841">MSKDTQETVIETAIGLFNKKGYDAVSLRDIAKEAGTTIGNLTYHFHHKADLLATIQQQIELDFVEFADNSSKTGEAALNELVKIFKKSTELKQRNKFFFMDFDAIVNDNPTLRVSIQLFRKRLYAAYQQCFTRMVKFDVFRRDITTSQYDNLIMVLLTMDYAWELRRGPKNTFDFPVDSAQMNLNLIYPYLTENGRQIYRGIVQS</sequence>
<organism evidence="4 5">
    <name type="scientific">Levilactobacillus paucivorans</name>
    <dbReference type="NCBI Taxonomy" id="616990"/>
    <lineage>
        <taxon>Bacteria</taxon>
        <taxon>Bacillati</taxon>
        <taxon>Bacillota</taxon>
        <taxon>Bacilli</taxon>
        <taxon>Lactobacillales</taxon>
        <taxon>Lactobacillaceae</taxon>
        <taxon>Levilactobacillus</taxon>
    </lineage>
</organism>
<keyword evidence="5" id="KW-1185">Reference proteome</keyword>
<dbReference type="InterPro" id="IPR001647">
    <property type="entry name" value="HTH_TetR"/>
</dbReference>
<dbReference type="PANTHER" id="PTHR43479:SF11">
    <property type="entry name" value="ACREF_ENVCD OPERON REPRESSOR-RELATED"/>
    <property type="match status" value="1"/>
</dbReference>
<dbReference type="InterPro" id="IPR025722">
    <property type="entry name" value="TetR"/>
</dbReference>
<dbReference type="SUPFAM" id="SSF46689">
    <property type="entry name" value="Homeodomain-like"/>
    <property type="match status" value="1"/>
</dbReference>
<evidence type="ECO:0000256" key="2">
    <source>
        <dbReference type="PROSITE-ProRule" id="PRU00335"/>
    </source>
</evidence>
<dbReference type="PROSITE" id="PS50977">
    <property type="entry name" value="HTH_TETR_2"/>
    <property type="match status" value="1"/>
</dbReference>
<feature type="domain" description="HTH tetR-type" evidence="3">
    <location>
        <begin position="3"/>
        <end position="63"/>
    </location>
</feature>
<reference evidence="4 5" key="1">
    <citation type="journal article" date="2015" name="Genome Announc.">
        <title>Expanding the biotechnology potential of lactobacilli through comparative genomics of 213 strains and associated genera.</title>
        <authorList>
            <person name="Sun Z."/>
            <person name="Harris H.M."/>
            <person name="McCann A."/>
            <person name="Guo C."/>
            <person name="Argimon S."/>
            <person name="Zhang W."/>
            <person name="Yang X."/>
            <person name="Jeffery I.B."/>
            <person name="Cooney J.C."/>
            <person name="Kagawa T.F."/>
            <person name="Liu W."/>
            <person name="Song Y."/>
            <person name="Salvetti E."/>
            <person name="Wrobel A."/>
            <person name="Rasinkangas P."/>
            <person name="Parkhill J."/>
            <person name="Rea M.C."/>
            <person name="O'Sullivan O."/>
            <person name="Ritari J."/>
            <person name="Douillard F.P."/>
            <person name="Paul Ross R."/>
            <person name="Yang R."/>
            <person name="Briner A.E."/>
            <person name="Felis G.E."/>
            <person name="de Vos W.M."/>
            <person name="Barrangou R."/>
            <person name="Klaenhammer T.R."/>
            <person name="Caufield P.W."/>
            <person name="Cui Y."/>
            <person name="Zhang H."/>
            <person name="O'Toole P.W."/>
        </authorList>
    </citation>
    <scope>NUCLEOTIDE SEQUENCE [LARGE SCALE GENOMIC DNA]</scope>
    <source>
        <strain evidence="4 5">DSM 22467</strain>
    </source>
</reference>
<dbReference type="AlphaFoldDB" id="A0A0R2LH95"/>